<protein>
    <submittedName>
        <fullName evidence="2">DUF4190 domain-containing protein</fullName>
    </submittedName>
</protein>
<gene>
    <name evidence="2" type="ORF">LXD69_12480</name>
</gene>
<evidence type="ECO:0000313" key="3">
    <source>
        <dbReference type="Proteomes" id="UP000830454"/>
    </source>
</evidence>
<name>A0ABY4HJ24_9FLAO</name>
<keyword evidence="3" id="KW-1185">Reference proteome</keyword>
<sequence length="108" mass="12086">MEKQKLPNEQAVMILGILSFIGCCCTNGILGLVLSAIGLYLANQSEKLYYANPEQYSLGSLNTWKIVNIVSLAISAVFVIYLIYLIATGKYAESNEKLMRMIEEMQNR</sequence>
<proteinExistence type="predicted"/>
<keyword evidence="1" id="KW-0472">Membrane</keyword>
<dbReference type="PROSITE" id="PS51257">
    <property type="entry name" value="PROKAR_LIPOPROTEIN"/>
    <property type="match status" value="1"/>
</dbReference>
<evidence type="ECO:0000256" key="1">
    <source>
        <dbReference type="SAM" id="Phobius"/>
    </source>
</evidence>
<evidence type="ECO:0000313" key="2">
    <source>
        <dbReference type="EMBL" id="UOX32850.1"/>
    </source>
</evidence>
<feature type="transmembrane region" description="Helical" evidence="1">
    <location>
        <begin position="66"/>
        <end position="87"/>
    </location>
</feature>
<feature type="transmembrane region" description="Helical" evidence="1">
    <location>
        <begin position="12"/>
        <end position="42"/>
    </location>
</feature>
<dbReference type="RefSeq" id="WP_045967450.1">
    <property type="nucleotide sequence ID" value="NZ_CP090145.1"/>
</dbReference>
<dbReference type="NCBIfam" id="NF040945">
    <property type="entry name" value="CCC_membrane"/>
    <property type="match status" value="1"/>
</dbReference>
<organism evidence="2 3">
    <name type="scientific">Flavobacterium sediminilitoris</name>
    <dbReference type="NCBI Taxonomy" id="2024526"/>
    <lineage>
        <taxon>Bacteria</taxon>
        <taxon>Pseudomonadati</taxon>
        <taxon>Bacteroidota</taxon>
        <taxon>Flavobacteriia</taxon>
        <taxon>Flavobacteriales</taxon>
        <taxon>Flavobacteriaceae</taxon>
        <taxon>Flavobacterium</taxon>
    </lineage>
</organism>
<dbReference type="EMBL" id="CP090145">
    <property type="protein sequence ID" value="UOX32850.1"/>
    <property type="molecule type" value="Genomic_DNA"/>
</dbReference>
<accession>A0ABY4HJ24</accession>
<reference evidence="2" key="2">
    <citation type="submission" date="2022-04" db="EMBL/GenBank/DDBJ databases">
        <title>Complete Genome Sequence of Flavobacterium sediminilitoris YSM-43, Isolated from a Tidal Sediment.</title>
        <authorList>
            <person name="Lee P.A."/>
        </authorList>
    </citation>
    <scope>NUCLEOTIDE SEQUENCE</scope>
    <source>
        <strain evidence="2">YSM-43</strain>
    </source>
</reference>
<dbReference type="Proteomes" id="UP000830454">
    <property type="component" value="Chromosome"/>
</dbReference>
<keyword evidence="1" id="KW-0812">Transmembrane</keyword>
<reference evidence="2" key="1">
    <citation type="submission" date="2021-12" db="EMBL/GenBank/DDBJ databases">
        <authorList>
            <person name="Cha I.-T."/>
            <person name="Lee K.-E."/>
            <person name="Park S.-J."/>
        </authorList>
    </citation>
    <scope>NUCLEOTIDE SEQUENCE</scope>
    <source>
        <strain evidence="2">YSM-43</strain>
    </source>
</reference>
<keyword evidence="1" id="KW-1133">Transmembrane helix</keyword>